<proteinExistence type="predicted"/>
<feature type="region of interest" description="Disordered" evidence="1">
    <location>
        <begin position="235"/>
        <end position="262"/>
    </location>
</feature>
<evidence type="ECO:0000313" key="2">
    <source>
        <dbReference type="EMBL" id="KAK4544659.1"/>
    </source>
</evidence>
<dbReference type="Proteomes" id="UP001324427">
    <property type="component" value="Unassembled WGS sequence"/>
</dbReference>
<keyword evidence="3" id="KW-1185">Reference proteome</keyword>
<evidence type="ECO:0000256" key="1">
    <source>
        <dbReference type="SAM" id="MobiDB-lite"/>
    </source>
</evidence>
<feature type="compositionally biased region" description="Polar residues" evidence="1">
    <location>
        <begin position="235"/>
        <end position="251"/>
    </location>
</feature>
<name>A0AAV9JHE8_9PEZI</name>
<sequence>MAGLEDRVAEVEGEVFDQVAGLVVLVQQLKAKQISSGSIEAASDDGSNRHVLPRNGTSQLHPDLERYLDKTGDVGLLGEQLVNLDVDFEEATAMRAFDAEHDRPPSTSDSEFLRRHHDARELLERKLGPAIEVADELKAICLAIGLNIDLGANAFSEANGDDQSGHSEASVYRNSTLGGYVGSSIASYRALRSDLLSRDSTFQATLTGLCNDGSSMVTFNGQTTEMAKRVVEWTETLSEASTDPPSQSSLPPCNEDLAPSSNTLDVVDVSERKLRDVSDGSFVCINESRPHCDTAPGVRGQGLHQP</sequence>
<reference evidence="2 3" key="1">
    <citation type="submission" date="2021-11" db="EMBL/GenBank/DDBJ databases">
        <title>Black yeast isolated from Biological Soil Crust.</title>
        <authorList>
            <person name="Kurbessoian T."/>
        </authorList>
    </citation>
    <scope>NUCLEOTIDE SEQUENCE [LARGE SCALE GENOMIC DNA]</scope>
    <source>
        <strain evidence="2 3">CCFEE 5522</strain>
    </source>
</reference>
<gene>
    <name evidence="2" type="ORF">LTR36_003908</name>
</gene>
<dbReference type="EMBL" id="JAVFHQ010000023">
    <property type="protein sequence ID" value="KAK4544659.1"/>
    <property type="molecule type" value="Genomic_DNA"/>
</dbReference>
<organism evidence="2 3">
    <name type="scientific">Oleoguttula mirabilis</name>
    <dbReference type="NCBI Taxonomy" id="1507867"/>
    <lineage>
        <taxon>Eukaryota</taxon>
        <taxon>Fungi</taxon>
        <taxon>Dikarya</taxon>
        <taxon>Ascomycota</taxon>
        <taxon>Pezizomycotina</taxon>
        <taxon>Dothideomycetes</taxon>
        <taxon>Dothideomycetidae</taxon>
        <taxon>Mycosphaerellales</taxon>
        <taxon>Teratosphaeriaceae</taxon>
        <taxon>Oleoguttula</taxon>
    </lineage>
</organism>
<protein>
    <submittedName>
        <fullName evidence="2">Uncharacterized protein</fullName>
    </submittedName>
</protein>
<accession>A0AAV9JHE8</accession>
<comment type="caution">
    <text evidence="2">The sequence shown here is derived from an EMBL/GenBank/DDBJ whole genome shotgun (WGS) entry which is preliminary data.</text>
</comment>
<feature type="region of interest" description="Disordered" evidence="1">
    <location>
        <begin position="38"/>
        <end position="58"/>
    </location>
</feature>
<evidence type="ECO:0000313" key="3">
    <source>
        <dbReference type="Proteomes" id="UP001324427"/>
    </source>
</evidence>
<dbReference type="AlphaFoldDB" id="A0AAV9JHE8"/>